<evidence type="ECO:0000313" key="1">
    <source>
        <dbReference type="EMBL" id="KAK8192682.1"/>
    </source>
</evidence>
<proteinExistence type="predicted"/>
<keyword evidence="2" id="KW-1185">Reference proteome</keyword>
<protein>
    <submittedName>
        <fullName evidence="1">Uncharacterized protein</fullName>
    </submittedName>
</protein>
<evidence type="ECO:0000313" key="2">
    <source>
        <dbReference type="Proteomes" id="UP001320706"/>
    </source>
</evidence>
<dbReference type="EMBL" id="JAMKPW020000044">
    <property type="protein sequence ID" value="KAK8192682.1"/>
    <property type="molecule type" value="Genomic_DNA"/>
</dbReference>
<name>A0ACC3S4D3_9PEZI</name>
<sequence>MPAGVAVRHVEDEQIGPTSTYIRYERRSLVPIAYVPDIDTAASPCLTQTRGRIWLRIPRLHIQHVRSPKERDATVIERRAKWMLDPCLPNPAQKPERHGSGDIDNDGYLTPTRISCLPFRSETYHLLRRAISLLVDMGYEPWIQRYRVASCRKQLSAAILKLTPLVRHNQ</sequence>
<comment type="caution">
    <text evidence="1">The sequence shown here is derived from an EMBL/GenBank/DDBJ whole genome shotgun (WGS) entry which is preliminary data.</text>
</comment>
<dbReference type="Proteomes" id="UP001320706">
    <property type="component" value="Unassembled WGS sequence"/>
</dbReference>
<reference evidence="1" key="1">
    <citation type="submission" date="2024-02" db="EMBL/GenBank/DDBJ databases">
        <title>Metagenome Assembled Genome of Zalaria obscura JY119.</title>
        <authorList>
            <person name="Vighnesh L."/>
            <person name="Jagadeeshwari U."/>
            <person name="Venkata Ramana C."/>
            <person name="Sasikala C."/>
        </authorList>
    </citation>
    <scope>NUCLEOTIDE SEQUENCE</scope>
    <source>
        <strain evidence="1">JY119</strain>
    </source>
</reference>
<accession>A0ACC3S4D3</accession>
<gene>
    <name evidence="1" type="ORF">M8818_007854</name>
</gene>
<organism evidence="1 2">
    <name type="scientific">Zalaria obscura</name>
    <dbReference type="NCBI Taxonomy" id="2024903"/>
    <lineage>
        <taxon>Eukaryota</taxon>
        <taxon>Fungi</taxon>
        <taxon>Dikarya</taxon>
        <taxon>Ascomycota</taxon>
        <taxon>Pezizomycotina</taxon>
        <taxon>Dothideomycetes</taxon>
        <taxon>Dothideomycetidae</taxon>
        <taxon>Dothideales</taxon>
        <taxon>Zalariaceae</taxon>
        <taxon>Zalaria</taxon>
    </lineage>
</organism>